<proteinExistence type="predicted"/>
<keyword evidence="3" id="KW-0808">Transferase</keyword>
<dbReference type="GO" id="GO:0005524">
    <property type="term" value="F:ATP binding"/>
    <property type="evidence" value="ECO:0007669"/>
    <property type="project" value="UniProtKB-KW"/>
</dbReference>
<keyword evidence="12" id="KW-1185">Reference proteome</keyword>
<evidence type="ECO:0000256" key="6">
    <source>
        <dbReference type="ARBA" id="ARBA00022840"/>
    </source>
</evidence>
<reference evidence="12" key="1">
    <citation type="journal article" date="2015" name="Genome Announc.">
        <title>Draft genome sequence of the fungus Penicillium brasilianum MG11.</title>
        <authorList>
            <person name="Horn F."/>
            <person name="Linde J."/>
            <person name="Mattern D.J."/>
            <person name="Walther G."/>
            <person name="Guthke R."/>
            <person name="Brakhage A.A."/>
            <person name="Valiante V."/>
        </authorList>
    </citation>
    <scope>NUCLEOTIDE SEQUENCE [LARGE SCALE GENOMIC DNA]</scope>
    <source>
        <strain evidence="12">MG11</strain>
    </source>
</reference>
<evidence type="ECO:0000256" key="4">
    <source>
        <dbReference type="ARBA" id="ARBA00022741"/>
    </source>
</evidence>
<dbReference type="PANTHER" id="PTHR24346:SF107">
    <property type="entry name" value="SERINE_THREONINE-PROTEIN KINASE CHK1"/>
    <property type="match status" value="1"/>
</dbReference>
<evidence type="ECO:0000256" key="8">
    <source>
        <dbReference type="ARBA" id="ARBA00048679"/>
    </source>
</evidence>
<dbReference type="EC" id="2.7.11.1" evidence="1"/>
<evidence type="ECO:0000313" key="12">
    <source>
        <dbReference type="Proteomes" id="UP000042958"/>
    </source>
</evidence>
<dbReference type="InterPro" id="IPR011009">
    <property type="entry name" value="Kinase-like_dom_sf"/>
</dbReference>
<dbReference type="InterPro" id="IPR000719">
    <property type="entry name" value="Prot_kinase_dom"/>
</dbReference>
<evidence type="ECO:0000256" key="2">
    <source>
        <dbReference type="ARBA" id="ARBA00022527"/>
    </source>
</evidence>
<comment type="catalytic activity">
    <reaction evidence="8">
        <text>L-seryl-[protein] + ATP = O-phospho-L-seryl-[protein] + ADP + H(+)</text>
        <dbReference type="Rhea" id="RHEA:17989"/>
        <dbReference type="Rhea" id="RHEA-COMP:9863"/>
        <dbReference type="Rhea" id="RHEA-COMP:11604"/>
        <dbReference type="ChEBI" id="CHEBI:15378"/>
        <dbReference type="ChEBI" id="CHEBI:29999"/>
        <dbReference type="ChEBI" id="CHEBI:30616"/>
        <dbReference type="ChEBI" id="CHEBI:83421"/>
        <dbReference type="ChEBI" id="CHEBI:456216"/>
        <dbReference type="EC" id="2.7.11.1"/>
    </reaction>
</comment>
<evidence type="ECO:0000256" key="7">
    <source>
        <dbReference type="ARBA" id="ARBA00047899"/>
    </source>
</evidence>
<dbReference type="GO" id="GO:0004674">
    <property type="term" value="F:protein serine/threonine kinase activity"/>
    <property type="evidence" value="ECO:0007669"/>
    <property type="project" value="UniProtKB-KW"/>
</dbReference>
<evidence type="ECO:0000313" key="11">
    <source>
        <dbReference type="EMBL" id="CEJ60299.1"/>
    </source>
</evidence>
<evidence type="ECO:0000256" key="3">
    <source>
        <dbReference type="ARBA" id="ARBA00022679"/>
    </source>
</evidence>
<dbReference type="PROSITE" id="PS50011">
    <property type="entry name" value="PROTEIN_KINASE_DOM"/>
    <property type="match status" value="1"/>
</dbReference>
<dbReference type="GO" id="GO:0035556">
    <property type="term" value="P:intracellular signal transduction"/>
    <property type="evidence" value="ECO:0007669"/>
    <property type="project" value="TreeGrafter"/>
</dbReference>
<keyword evidence="6" id="KW-0067">ATP-binding</keyword>
<keyword evidence="4" id="KW-0547">Nucleotide-binding</keyword>
<dbReference type="STRING" id="104259.A0A0F7TUF3"/>
<name>A0A0F7TUF3_PENBI</name>
<evidence type="ECO:0000259" key="10">
    <source>
        <dbReference type="PROSITE" id="PS50011"/>
    </source>
</evidence>
<dbReference type="Proteomes" id="UP000042958">
    <property type="component" value="Unassembled WGS sequence"/>
</dbReference>
<dbReference type="Gene3D" id="1.10.510.10">
    <property type="entry name" value="Transferase(Phosphotransferase) domain 1"/>
    <property type="match status" value="1"/>
</dbReference>
<dbReference type="PANTHER" id="PTHR24346">
    <property type="entry name" value="MAP/MICROTUBULE AFFINITY-REGULATING KINASE"/>
    <property type="match status" value="1"/>
</dbReference>
<accession>A0A0F7TUF3</accession>
<gene>
    <name evidence="11" type="ORF">PMG11_08878</name>
</gene>
<dbReference type="OrthoDB" id="4358215at2759"/>
<feature type="domain" description="Protein kinase" evidence="10">
    <location>
        <begin position="578"/>
        <end position="849"/>
    </location>
</feature>
<sequence length="912" mass="102628">MAEASTIFEAARECHQGFRKATTVPRLMHQEWAENRLADFNLWAIGAGASSTGKASLDHRLHVNPEAHTILFNLLLMLQILLQKCIDGCREIEDTLAELSKEESARFQDVENSLSQLTRLTVAIRKAGTRSRLQKADNKFDSDGPQIRSLRRHLEFLILVRPDEHGISYFSQEQLNSTALSPIQLQLIDANLKRRNRFIYAQTHAQKLDNNSGYRKNTPRGKFGLGKHSRHFDLAQTDSLVDGDNTIVRDDPQTQSTTTATVVDEQIEIPSAQIPKPATTVVSVTSSRIPYPKCPPLHDHQMLFTCPCCCQSLPASVGRGNSWKKHLMGDILPYTCIFEDCLQADTFYMTKETWLSHMGEEHGDTVQWVCHSCSQKNLYATFRDPADFTAHIQLQHSKGIRPNQIPMLLSSWRRKVPFEISTCPLCNFQSDDQTALLDHTAEHIHSFSLRSLPWAPREGLEIEDDDDEKEDGEGYGTFFEQNPYFDVDSCWSEPSGSPPRESHIATDLDSIVDSDSEESDHSVLEQQQHQQQQLTEDQLNQIPHDPSGQTGTSDWLNSLTFFSSSPEDRLGSIIGNWLSLTSTLAVGSHDVVYSAVDINTQTQYAVKALSKDPRYSEMLKTEIRLHHKASGHPNVVSLIRIVDTIDVTYVVLEFFPEGDLFSNIVDKGNYVGNDTLVKRVFMQILDAVQYCHSVGVYHRNLAPENFLVADGGMTVKLTAFRLASEDYATSDFGCGTIFYMSPECQQEDQPPDASYLSAPNDVWSLGVILVNLTCGRNPWKRASLEDSTYRAYRRDPSFLQSILPLSTEVTAILNRIFELDPSKRITLPELRSLILECARFTTDFPPSWLPSREPDHSGQGTDYLGGTNQYGSVPETPDGSLVEGQHYDNVESSTNVPDYEEEEWMYQSSGGQ</sequence>
<dbReference type="AlphaFoldDB" id="A0A0F7TUF3"/>
<dbReference type="SUPFAM" id="SSF56112">
    <property type="entry name" value="Protein kinase-like (PK-like)"/>
    <property type="match status" value="1"/>
</dbReference>
<dbReference type="SMART" id="SM00355">
    <property type="entry name" value="ZnF_C2H2"/>
    <property type="match status" value="3"/>
</dbReference>
<comment type="catalytic activity">
    <reaction evidence="7">
        <text>L-threonyl-[protein] + ATP = O-phospho-L-threonyl-[protein] + ADP + H(+)</text>
        <dbReference type="Rhea" id="RHEA:46608"/>
        <dbReference type="Rhea" id="RHEA-COMP:11060"/>
        <dbReference type="Rhea" id="RHEA-COMP:11605"/>
        <dbReference type="ChEBI" id="CHEBI:15378"/>
        <dbReference type="ChEBI" id="CHEBI:30013"/>
        <dbReference type="ChEBI" id="CHEBI:30616"/>
        <dbReference type="ChEBI" id="CHEBI:61977"/>
        <dbReference type="ChEBI" id="CHEBI:456216"/>
        <dbReference type="EC" id="2.7.11.1"/>
    </reaction>
</comment>
<dbReference type="Pfam" id="PF00069">
    <property type="entry name" value="Pkinase"/>
    <property type="match status" value="1"/>
</dbReference>
<evidence type="ECO:0000256" key="9">
    <source>
        <dbReference type="SAM" id="MobiDB-lite"/>
    </source>
</evidence>
<feature type="region of interest" description="Disordered" evidence="9">
    <location>
        <begin position="512"/>
        <end position="535"/>
    </location>
</feature>
<feature type="compositionally biased region" description="Low complexity" evidence="9">
    <location>
        <begin position="524"/>
        <end position="535"/>
    </location>
</feature>
<evidence type="ECO:0000256" key="5">
    <source>
        <dbReference type="ARBA" id="ARBA00022777"/>
    </source>
</evidence>
<evidence type="ECO:0000256" key="1">
    <source>
        <dbReference type="ARBA" id="ARBA00012513"/>
    </source>
</evidence>
<keyword evidence="5" id="KW-0418">Kinase</keyword>
<keyword evidence="2" id="KW-0723">Serine/threonine-protein kinase</keyword>
<organism evidence="11 12">
    <name type="scientific">Penicillium brasilianum</name>
    <dbReference type="NCBI Taxonomy" id="104259"/>
    <lineage>
        <taxon>Eukaryota</taxon>
        <taxon>Fungi</taxon>
        <taxon>Dikarya</taxon>
        <taxon>Ascomycota</taxon>
        <taxon>Pezizomycotina</taxon>
        <taxon>Eurotiomycetes</taxon>
        <taxon>Eurotiomycetidae</taxon>
        <taxon>Eurotiales</taxon>
        <taxon>Aspergillaceae</taxon>
        <taxon>Penicillium</taxon>
    </lineage>
</organism>
<feature type="region of interest" description="Disordered" evidence="9">
    <location>
        <begin position="846"/>
        <end position="912"/>
    </location>
</feature>
<dbReference type="GO" id="GO:0005737">
    <property type="term" value="C:cytoplasm"/>
    <property type="evidence" value="ECO:0007669"/>
    <property type="project" value="TreeGrafter"/>
</dbReference>
<dbReference type="InterPro" id="IPR013087">
    <property type="entry name" value="Znf_C2H2_type"/>
</dbReference>
<protein>
    <recommendedName>
        <fullName evidence="1">non-specific serine/threonine protein kinase</fullName>
        <ecNumber evidence="1">2.7.11.1</ecNumber>
    </recommendedName>
</protein>
<dbReference type="EMBL" id="CDHK01000008">
    <property type="protein sequence ID" value="CEJ60299.1"/>
    <property type="molecule type" value="Genomic_DNA"/>
</dbReference>